<proteinExistence type="predicted"/>
<keyword evidence="2" id="KW-1185">Reference proteome</keyword>
<sequence length="67" mass="8183">MENDWIKIYTSHDFYKSELIRQLLADHEMEAVLMNKQGFPYRHGEVEVYIHQENFHQAIELIIKNDY</sequence>
<name>A0A7K1Y5D9_9SPHI</name>
<evidence type="ECO:0008006" key="3">
    <source>
        <dbReference type="Google" id="ProtNLM"/>
    </source>
</evidence>
<dbReference type="EMBL" id="WVHT01000001">
    <property type="protein sequence ID" value="MXV49797.1"/>
    <property type="molecule type" value="Genomic_DNA"/>
</dbReference>
<gene>
    <name evidence="1" type="ORF">GS399_02360</name>
</gene>
<dbReference type="AlphaFoldDB" id="A0A7K1Y5D9"/>
<evidence type="ECO:0000313" key="1">
    <source>
        <dbReference type="EMBL" id="MXV49797.1"/>
    </source>
</evidence>
<dbReference type="RefSeq" id="WP_160842963.1">
    <property type="nucleotide sequence ID" value="NZ_WVHT01000001.1"/>
</dbReference>
<reference evidence="1 2" key="1">
    <citation type="submission" date="2019-11" db="EMBL/GenBank/DDBJ databases">
        <title>Pedobacter sp. HMF7647 Genome sequencing and assembly.</title>
        <authorList>
            <person name="Kang H."/>
            <person name="Kim H."/>
            <person name="Joh K."/>
        </authorList>
    </citation>
    <scope>NUCLEOTIDE SEQUENCE [LARGE SCALE GENOMIC DNA]</scope>
    <source>
        <strain evidence="1 2">HMF7647</strain>
    </source>
</reference>
<dbReference type="Proteomes" id="UP000466586">
    <property type="component" value="Unassembled WGS sequence"/>
</dbReference>
<protein>
    <recommendedName>
        <fullName evidence="3">DUF2007 domain-containing protein</fullName>
    </recommendedName>
</protein>
<evidence type="ECO:0000313" key="2">
    <source>
        <dbReference type="Proteomes" id="UP000466586"/>
    </source>
</evidence>
<comment type="caution">
    <text evidence="1">The sequence shown here is derived from an EMBL/GenBank/DDBJ whole genome shotgun (WGS) entry which is preliminary data.</text>
</comment>
<accession>A0A7K1Y5D9</accession>
<organism evidence="1 2">
    <name type="scientific">Hufsiella arboris</name>
    <dbReference type="NCBI Taxonomy" id="2695275"/>
    <lineage>
        <taxon>Bacteria</taxon>
        <taxon>Pseudomonadati</taxon>
        <taxon>Bacteroidota</taxon>
        <taxon>Sphingobacteriia</taxon>
        <taxon>Sphingobacteriales</taxon>
        <taxon>Sphingobacteriaceae</taxon>
        <taxon>Hufsiella</taxon>
    </lineage>
</organism>